<feature type="region of interest" description="Disordered" evidence="1">
    <location>
        <begin position="151"/>
        <end position="188"/>
    </location>
</feature>
<protein>
    <submittedName>
        <fullName evidence="2">Uncharacterized protein</fullName>
    </submittedName>
</protein>
<dbReference type="AlphaFoldDB" id="A0A4V6Y8T1"/>
<organism evidence="2 3">
    <name type="scientific">Setaria viridis</name>
    <name type="common">Green bristlegrass</name>
    <name type="synonym">Setaria italica subsp. viridis</name>
    <dbReference type="NCBI Taxonomy" id="4556"/>
    <lineage>
        <taxon>Eukaryota</taxon>
        <taxon>Viridiplantae</taxon>
        <taxon>Streptophyta</taxon>
        <taxon>Embryophyta</taxon>
        <taxon>Tracheophyta</taxon>
        <taxon>Spermatophyta</taxon>
        <taxon>Magnoliopsida</taxon>
        <taxon>Liliopsida</taxon>
        <taxon>Poales</taxon>
        <taxon>Poaceae</taxon>
        <taxon>PACMAD clade</taxon>
        <taxon>Panicoideae</taxon>
        <taxon>Panicodae</taxon>
        <taxon>Paniceae</taxon>
        <taxon>Cenchrinae</taxon>
        <taxon>Setaria</taxon>
    </lineage>
</organism>
<accession>A0A4V6Y8T1</accession>
<reference evidence="2" key="1">
    <citation type="submission" date="2019-03" db="EMBL/GenBank/DDBJ databases">
        <title>WGS assembly of Setaria viridis.</title>
        <authorList>
            <person name="Huang P."/>
            <person name="Jenkins J."/>
            <person name="Grimwood J."/>
            <person name="Barry K."/>
            <person name="Healey A."/>
            <person name="Mamidi S."/>
            <person name="Sreedasyam A."/>
            <person name="Shu S."/>
            <person name="Feldman M."/>
            <person name="Wu J."/>
            <person name="Yu Y."/>
            <person name="Chen C."/>
            <person name="Johnson J."/>
            <person name="Rokhsar D."/>
            <person name="Baxter I."/>
            <person name="Schmutz J."/>
            <person name="Brutnell T."/>
            <person name="Kellogg E."/>
        </authorList>
    </citation>
    <scope>NUCLEOTIDE SEQUENCE [LARGE SCALE GENOMIC DNA]</scope>
</reference>
<feature type="region of interest" description="Disordered" evidence="1">
    <location>
        <begin position="27"/>
        <end position="55"/>
    </location>
</feature>
<dbReference type="Gramene" id="TKW30906">
    <property type="protein sequence ID" value="TKW30906"/>
    <property type="gene ID" value="SEVIR_2G069201v2"/>
</dbReference>
<feature type="compositionally biased region" description="Pro residues" evidence="1">
    <location>
        <begin position="161"/>
        <end position="170"/>
    </location>
</feature>
<feature type="compositionally biased region" description="Polar residues" evidence="1">
    <location>
        <begin position="27"/>
        <end position="37"/>
    </location>
</feature>
<evidence type="ECO:0000313" key="3">
    <source>
        <dbReference type="Proteomes" id="UP000298652"/>
    </source>
</evidence>
<name>A0A4V6Y8T1_SETVI</name>
<gene>
    <name evidence="2" type="ORF">SEVIR_2G069201v2</name>
</gene>
<sequence>MTSGGHPAIHVHIHIHPCLFHHPITRAASSHSGSRRTSPPLGPPPPLPASAVVGAASRKSGKHRGWWRLSQLCLFRILPLTLDLVAAAAIVRAQSIAPPSTTPSAPRRLFQHHHRGTRRTRGVRQLMWSWPGLPSLLLPSAAIGAEALTGDARRSDSGGALPPPPSPPPLLSWGSSRARELPAPPPPPCLGRQRAVGRMRGVLRVREPIHRRGHLCKARPFLGRVAGWSLGSPLVEVVGVAGRPHAGVEAAPLVGSCSAPGSGAVGLVGMINLHGVLVGGRHPLAPH</sequence>
<keyword evidence="3" id="KW-1185">Reference proteome</keyword>
<evidence type="ECO:0000256" key="1">
    <source>
        <dbReference type="SAM" id="MobiDB-lite"/>
    </source>
</evidence>
<proteinExistence type="predicted"/>
<dbReference type="EMBL" id="CM016553">
    <property type="protein sequence ID" value="TKW30906.1"/>
    <property type="molecule type" value="Genomic_DNA"/>
</dbReference>
<dbReference type="Proteomes" id="UP000298652">
    <property type="component" value="Chromosome 2"/>
</dbReference>
<evidence type="ECO:0000313" key="2">
    <source>
        <dbReference type="EMBL" id="TKW30906.1"/>
    </source>
</evidence>